<sequence>MGMGAQGKRRSGEGLVTNVELGTVVPVTNGVPGSPLPVAPAAARPTSMPGSPTRETWSRKIEFTLACVGYAVGLGNVWRFPYLCYRSGGGAFLVPYVVMLALCGIPLLFMELSVGQYTRLGPVHALARLCPLLKGVGVATVAISFLLCTYYNVIVTWALYYLFRSFQSPLPWFSPAGSAAATANGSAAISAALANASSVAMSRNQSLGISASQHYFDHTVLQMTGGVEDLGSMRWELLGLLLLAWVLVYFCIFRGVKSTGKVVYFTALFPYVVLLALLINNVQLPGAMNGIRYFLTPVWGRLTEVQVWVNAAAQVFNSIGVSFGSLISLSSYNKFNNNILRDTLVVSLTNSATSIFAGFVIFSAIGYMAHIHGLPVSDIATDGPGLVFVVYPEAFVTMPVSPFWAVSFFFMLLCLGLDSQFAMVEVMVTSLMDGCGPALLRHLKRKELVVLLVCFVAFLLGLPNVTQGGIYVFQLMDHYTAVTSLMFLAFFEVVAICWLYGVERLSSNVQEMLGRPPSIFFRVCWRFCAPVLVSGILVFSIVRYKPARYGHYVYPGWAEALGWCVSLLSIIWIPLGAAHTLYTTPGSLRQRLLISITPLPIHAPPADHAPPVGAAVAETEEEEELGKLLMVSAMGQDSPPPPYKADPSGVSLPLRDLPGPVQS</sequence>
<evidence type="ECO:0000256" key="3">
    <source>
        <dbReference type="ARBA" id="ARBA00022692"/>
    </source>
</evidence>
<feature type="binding site" evidence="6">
    <location>
        <position position="350"/>
    </location>
    <ligand>
        <name>Na(+)</name>
        <dbReference type="ChEBI" id="CHEBI:29101"/>
        <label>1</label>
    </ligand>
</feature>
<accession>A0AAJ7SQ90</accession>
<dbReference type="KEGG" id="pmrn:116939216"/>
<evidence type="ECO:0000256" key="6">
    <source>
        <dbReference type="PIRSR" id="PIRSR600175-1"/>
    </source>
</evidence>
<feature type="transmembrane region" description="Helical" evidence="9">
    <location>
        <begin position="344"/>
        <end position="369"/>
    </location>
</feature>
<reference evidence="11" key="1">
    <citation type="submission" date="2025-08" db="UniProtKB">
        <authorList>
            <consortium name="RefSeq"/>
        </authorList>
    </citation>
    <scope>IDENTIFICATION</scope>
    <source>
        <tissue evidence="11">Sperm</tissue>
    </source>
</reference>
<dbReference type="GO" id="GO:0005886">
    <property type="term" value="C:plasma membrane"/>
    <property type="evidence" value="ECO:0007669"/>
    <property type="project" value="TreeGrafter"/>
</dbReference>
<dbReference type="PANTHER" id="PTHR11616">
    <property type="entry name" value="SODIUM/CHLORIDE DEPENDENT TRANSPORTER"/>
    <property type="match status" value="1"/>
</dbReference>
<dbReference type="SUPFAM" id="SSF161070">
    <property type="entry name" value="SNF-like"/>
    <property type="match status" value="1"/>
</dbReference>
<keyword evidence="4 9" id="KW-1133">Transmembrane helix</keyword>
<feature type="transmembrane region" description="Helical" evidence="9">
    <location>
        <begin position="262"/>
        <end position="279"/>
    </location>
</feature>
<feature type="binding site" evidence="6">
    <location>
        <position position="419"/>
    </location>
    <ligand>
        <name>Na(+)</name>
        <dbReference type="ChEBI" id="CHEBI:29101"/>
        <label>1</label>
    </ligand>
</feature>
<evidence type="ECO:0000256" key="4">
    <source>
        <dbReference type="ARBA" id="ARBA00022989"/>
    </source>
</evidence>
<dbReference type="PANTHER" id="PTHR11616:SF303">
    <property type="entry name" value="SODIUM- AND CHLORIDE-DEPENDENT GABA TRANSPORTER INE"/>
    <property type="match status" value="1"/>
</dbReference>
<dbReference type="InterPro" id="IPR000175">
    <property type="entry name" value="Na/ntran_symport"/>
</dbReference>
<feature type="transmembrane region" description="Helical" evidence="9">
    <location>
        <begin position="479"/>
        <end position="502"/>
    </location>
</feature>
<feature type="transmembrane region" description="Helical" evidence="9">
    <location>
        <begin position="237"/>
        <end position="255"/>
    </location>
</feature>
<keyword evidence="10" id="KW-1185">Reference proteome</keyword>
<keyword evidence="5 9" id="KW-0472">Membrane</keyword>
<keyword evidence="3 7" id="KW-0812">Transmembrane</keyword>
<keyword evidence="7" id="KW-0769">Symport</keyword>
<evidence type="ECO:0000256" key="2">
    <source>
        <dbReference type="ARBA" id="ARBA00022448"/>
    </source>
</evidence>
<protein>
    <recommendedName>
        <fullName evidence="7">Transporter</fullName>
    </recommendedName>
</protein>
<dbReference type="GO" id="GO:0005283">
    <property type="term" value="F:amino acid:sodium symporter activity"/>
    <property type="evidence" value="ECO:0007669"/>
    <property type="project" value="TreeGrafter"/>
</dbReference>
<feature type="binding site" evidence="6">
    <location>
        <position position="69"/>
    </location>
    <ligand>
        <name>Na(+)</name>
        <dbReference type="ChEBI" id="CHEBI:29101"/>
        <label>1</label>
    </ligand>
</feature>
<proteinExistence type="inferred from homology"/>
<dbReference type="InterPro" id="IPR037272">
    <property type="entry name" value="SNS_sf"/>
</dbReference>
<keyword evidence="6" id="KW-0915">Sodium</keyword>
<dbReference type="Proteomes" id="UP001318040">
    <property type="component" value="Chromosome 5"/>
</dbReference>
<feature type="transmembrane region" description="Helical" evidence="9">
    <location>
        <begin position="307"/>
        <end position="332"/>
    </location>
</feature>
<feature type="binding site" evidence="6">
    <location>
        <position position="318"/>
    </location>
    <ligand>
        <name>Na(+)</name>
        <dbReference type="ChEBI" id="CHEBI:29101"/>
        <label>1</label>
    </ligand>
</feature>
<feature type="region of interest" description="Disordered" evidence="8">
    <location>
        <begin position="633"/>
        <end position="663"/>
    </location>
</feature>
<evidence type="ECO:0000313" key="11">
    <source>
        <dbReference type="RefSeq" id="XP_032803249.1"/>
    </source>
</evidence>
<feature type="binding site" evidence="6">
    <location>
        <position position="76"/>
    </location>
    <ligand>
        <name>Na(+)</name>
        <dbReference type="ChEBI" id="CHEBI:29101"/>
        <label>1</label>
    </ligand>
</feature>
<feature type="transmembrane region" description="Helical" evidence="9">
    <location>
        <begin position="523"/>
        <end position="544"/>
    </location>
</feature>
<evidence type="ECO:0000256" key="9">
    <source>
        <dbReference type="SAM" id="Phobius"/>
    </source>
</evidence>
<feature type="binding site" evidence="6">
    <location>
        <position position="72"/>
    </location>
    <ligand>
        <name>Na(+)</name>
        <dbReference type="ChEBI" id="CHEBI:29101"/>
        <label>1</label>
    </ligand>
</feature>
<dbReference type="PROSITE" id="PS50267">
    <property type="entry name" value="NA_NEUROTRAN_SYMP_3"/>
    <property type="match status" value="1"/>
</dbReference>
<feature type="transmembrane region" description="Helical" evidence="9">
    <location>
        <begin position="93"/>
        <end position="114"/>
    </location>
</feature>
<evidence type="ECO:0000256" key="5">
    <source>
        <dbReference type="ARBA" id="ARBA00023136"/>
    </source>
</evidence>
<dbReference type="GO" id="GO:0046872">
    <property type="term" value="F:metal ion binding"/>
    <property type="evidence" value="ECO:0007669"/>
    <property type="project" value="UniProtKB-KW"/>
</dbReference>
<dbReference type="AlphaFoldDB" id="A0AAJ7SQ90"/>
<keyword evidence="6" id="KW-0479">Metal-binding</keyword>
<evidence type="ECO:0000256" key="7">
    <source>
        <dbReference type="RuleBase" id="RU003732"/>
    </source>
</evidence>
<feature type="transmembrane region" description="Helical" evidence="9">
    <location>
        <begin position="403"/>
        <end position="428"/>
    </location>
</feature>
<feature type="transmembrane region" description="Helical" evidence="9">
    <location>
        <begin position="135"/>
        <end position="163"/>
    </location>
</feature>
<keyword evidence="2 7" id="KW-0813">Transport</keyword>
<evidence type="ECO:0000256" key="1">
    <source>
        <dbReference type="ARBA" id="ARBA00004141"/>
    </source>
</evidence>
<feature type="transmembrane region" description="Helical" evidence="9">
    <location>
        <begin position="560"/>
        <end position="582"/>
    </location>
</feature>
<gene>
    <name evidence="11" type="primary">LOC116939216</name>
</gene>
<comment type="subcellular location">
    <subcellularLocation>
        <location evidence="1">Membrane</location>
        <topology evidence="1">Multi-pass membrane protein</topology>
    </subcellularLocation>
</comment>
<dbReference type="RefSeq" id="XP_032803249.1">
    <property type="nucleotide sequence ID" value="XM_032947358.1"/>
</dbReference>
<comment type="similarity">
    <text evidence="7">Belongs to the sodium:neurotransmitter symporter (SNF) (TC 2.A.22) family.</text>
</comment>
<name>A0AAJ7SQ90_PETMA</name>
<feature type="binding site" evidence="6">
    <location>
        <position position="418"/>
    </location>
    <ligand>
        <name>Na(+)</name>
        <dbReference type="ChEBI" id="CHEBI:29101"/>
        <label>1</label>
    </ligand>
</feature>
<organism evidence="10 11">
    <name type="scientific">Petromyzon marinus</name>
    <name type="common">Sea lamprey</name>
    <dbReference type="NCBI Taxonomy" id="7757"/>
    <lineage>
        <taxon>Eukaryota</taxon>
        <taxon>Metazoa</taxon>
        <taxon>Chordata</taxon>
        <taxon>Craniata</taxon>
        <taxon>Vertebrata</taxon>
        <taxon>Cyclostomata</taxon>
        <taxon>Hyperoartia</taxon>
        <taxon>Petromyzontiformes</taxon>
        <taxon>Petromyzontidae</taxon>
        <taxon>Petromyzon</taxon>
    </lineage>
</organism>
<dbReference type="Pfam" id="PF00209">
    <property type="entry name" value="SNF"/>
    <property type="match status" value="1"/>
</dbReference>
<evidence type="ECO:0000256" key="8">
    <source>
        <dbReference type="SAM" id="MobiDB-lite"/>
    </source>
</evidence>
<dbReference type="PROSITE" id="PS00610">
    <property type="entry name" value="NA_NEUROTRAN_SYMP_1"/>
    <property type="match status" value="1"/>
</dbReference>
<dbReference type="PRINTS" id="PR00176">
    <property type="entry name" value="NANEUSMPORT"/>
</dbReference>
<dbReference type="NCBIfam" id="NF037979">
    <property type="entry name" value="Na_transp"/>
    <property type="match status" value="1"/>
</dbReference>
<feature type="binding site" evidence="6">
    <location>
        <position position="71"/>
    </location>
    <ligand>
        <name>Na(+)</name>
        <dbReference type="ChEBI" id="CHEBI:29101"/>
        <label>1</label>
    </ligand>
</feature>
<feature type="transmembrane region" description="Helical" evidence="9">
    <location>
        <begin position="448"/>
        <end position="473"/>
    </location>
</feature>
<dbReference type="GO" id="GO:0089718">
    <property type="term" value="P:amino acid import across plasma membrane"/>
    <property type="evidence" value="ECO:0007669"/>
    <property type="project" value="TreeGrafter"/>
</dbReference>
<feature type="binding site" evidence="6">
    <location>
        <position position="415"/>
    </location>
    <ligand>
        <name>Na(+)</name>
        <dbReference type="ChEBI" id="CHEBI:29101"/>
        <label>1</label>
    </ligand>
</feature>
<evidence type="ECO:0000313" key="10">
    <source>
        <dbReference type="Proteomes" id="UP001318040"/>
    </source>
</evidence>